<dbReference type="InParanoid" id="B3MU79"/>
<evidence type="ECO:0000313" key="2">
    <source>
        <dbReference type="Proteomes" id="UP000007801"/>
    </source>
</evidence>
<name>B3MU79_DROAN</name>
<gene>
    <name evidence="1" type="primary">Dana\GF24285</name>
    <name evidence="1" type="synonym">dana_GLEANR_902</name>
    <name evidence="1" type="ORF">GF24285</name>
</gene>
<dbReference type="AlphaFoldDB" id="B3MU79"/>
<sequence>MLCVLEAVDALGTQVPSYDYNKMLELIENRKGPVDEQLSLAAITWGKLKADYPKDVSKMEDLDGTLIRVLCRAESNTTLRQHLKGYLIRESIREHLAVQNTTEIFQEALEAEEHEVGKWQLAIGRHSQRLHYLFKPEKLKQIMEIVIRKLYKLQSSGQLASFLYQLYIAGNRDSYKLMVQTELMLYNRYKSFGKPSPNFSSYMAKLWQSLQMEDFYAGLDPLTKQELIDAIIDLLGYL</sequence>
<dbReference type="OrthoDB" id="7844108at2759"/>
<dbReference type="Proteomes" id="UP000007801">
    <property type="component" value="Unassembled WGS sequence"/>
</dbReference>
<evidence type="ECO:0000313" key="1">
    <source>
        <dbReference type="EMBL" id="EDV33408.2"/>
    </source>
</evidence>
<dbReference type="EMBL" id="CH902624">
    <property type="protein sequence ID" value="EDV33408.2"/>
    <property type="molecule type" value="Genomic_DNA"/>
</dbReference>
<accession>B3MU79</accession>
<dbReference type="KEGG" id="dan:6506918"/>
<keyword evidence="2" id="KW-1185">Reference proteome</keyword>
<reference evidence="1 2" key="1">
    <citation type="journal article" date="2007" name="Nature">
        <title>Evolution of genes and genomes on the Drosophila phylogeny.</title>
        <authorList>
            <consortium name="Drosophila 12 Genomes Consortium"/>
            <person name="Clark A.G."/>
            <person name="Eisen M.B."/>
            <person name="Smith D.R."/>
            <person name="Bergman C.M."/>
            <person name="Oliver B."/>
            <person name="Markow T.A."/>
            <person name="Kaufman T.C."/>
            <person name="Kellis M."/>
            <person name="Gelbart W."/>
            <person name="Iyer V.N."/>
            <person name="Pollard D.A."/>
            <person name="Sackton T.B."/>
            <person name="Larracuente A.M."/>
            <person name="Singh N.D."/>
            <person name="Abad J.P."/>
            <person name="Abt D.N."/>
            <person name="Adryan B."/>
            <person name="Aguade M."/>
            <person name="Akashi H."/>
            <person name="Anderson W.W."/>
            <person name="Aquadro C.F."/>
            <person name="Ardell D.H."/>
            <person name="Arguello R."/>
            <person name="Artieri C.G."/>
            <person name="Barbash D.A."/>
            <person name="Barker D."/>
            <person name="Barsanti P."/>
            <person name="Batterham P."/>
            <person name="Batzoglou S."/>
            <person name="Begun D."/>
            <person name="Bhutkar A."/>
            <person name="Blanco E."/>
            <person name="Bosak S.A."/>
            <person name="Bradley R.K."/>
            <person name="Brand A.D."/>
            <person name="Brent M.R."/>
            <person name="Brooks A.N."/>
            <person name="Brown R.H."/>
            <person name="Butlin R.K."/>
            <person name="Caggese C."/>
            <person name="Calvi B.R."/>
            <person name="Bernardo de Carvalho A."/>
            <person name="Caspi A."/>
            <person name="Castrezana S."/>
            <person name="Celniker S.E."/>
            <person name="Chang J.L."/>
            <person name="Chapple C."/>
            <person name="Chatterji S."/>
            <person name="Chinwalla A."/>
            <person name="Civetta A."/>
            <person name="Clifton S.W."/>
            <person name="Comeron J.M."/>
            <person name="Costello J.C."/>
            <person name="Coyne J.A."/>
            <person name="Daub J."/>
            <person name="David R.G."/>
            <person name="Delcher A.L."/>
            <person name="Delehaunty K."/>
            <person name="Do C.B."/>
            <person name="Ebling H."/>
            <person name="Edwards K."/>
            <person name="Eickbush T."/>
            <person name="Evans J.D."/>
            <person name="Filipski A."/>
            <person name="Findeiss S."/>
            <person name="Freyhult E."/>
            <person name="Fulton L."/>
            <person name="Fulton R."/>
            <person name="Garcia A.C."/>
            <person name="Gardiner A."/>
            <person name="Garfield D.A."/>
            <person name="Garvin B.E."/>
            <person name="Gibson G."/>
            <person name="Gilbert D."/>
            <person name="Gnerre S."/>
            <person name="Godfrey J."/>
            <person name="Good R."/>
            <person name="Gotea V."/>
            <person name="Gravely B."/>
            <person name="Greenberg A.J."/>
            <person name="Griffiths-Jones S."/>
            <person name="Gross S."/>
            <person name="Guigo R."/>
            <person name="Gustafson E.A."/>
            <person name="Haerty W."/>
            <person name="Hahn M.W."/>
            <person name="Halligan D.L."/>
            <person name="Halpern A.L."/>
            <person name="Halter G.M."/>
            <person name="Han M.V."/>
            <person name="Heger A."/>
            <person name="Hillier L."/>
            <person name="Hinrichs A.S."/>
            <person name="Holmes I."/>
            <person name="Hoskins R.A."/>
            <person name="Hubisz M.J."/>
            <person name="Hultmark D."/>
            <person name="Huntley M.A."/>
            <person name="Jaffe D.B."/>
            <person name="Jagadeeshan S."/>
            <person name="Jeck W.R."/>
            <person name="Johnson J."/>
            <person name="Jones C.D."/>
            <person name="Jordan W.C."/>
            <person name="Karpen G.H."/>
            <person name="Kataoka E."/>
            <person name="Keightley P.D."/>
            <person name="Kheradpour P."/>
            <person name="Kirkness E.F."/>
            <person name="Koerich L.B."/>
            <person name="Kristiansen K."/>
            <person name="Kudrna D."/>
            <person name="Kulathinal R.J."/>
            <person name="Kumar S."/>
            <person name="Kwok R."/>
            <person name="Lander E."/>
            <person name="Langley C.H."/>
            <person name="Lapoint R."/>
            <person name="Lazzaro B.P."/>
            <person name="Lee S.J."/>
            <person name="Levesque L."/>
            <person name="Li R."/>
            <person name="Lin C.F."/>
            <person name="Lin M.F."/>
            <person name="Lindblad-Toh K."/>
            <person name="Llopart A."/>
            <person name="Long M."/>
            <person name="Low L."/>
            <person name="Lozovsky E."/>
            <person name="Lu J."/>
            <person name="Luo M."/>
            <person name="Machado C.A."/>
            <person name="Makalowski W."/>
            <person name="Marzo M."/>
            <person name="Matsuda M."/>
            <person name="Matzkin L."/>
            <person name="McAllister B."/>
            <person name="McBride C.S."/>
            <person name="McKernan B."/>
            <person name="McKernan K."/>
            <person name="Mendez-Lago M."/>
            <person name="Minx P."/>
            <person name="Mollenhauer M.U."/>
            <person name="Montooth K."/>
            <person name="Mount S.M."/>
            <person name="Mu X."/>
            <person name="Myers E."/>
            <person name="Negre B."/>
            <person name="Newfeld S."/>
            <person name="Nielsen R."/>
            <person name="Noor M.A."/>
            <person name="O'Grady P."/>
            <person name="Pachter L."/>
            <person name="Papaceit M."/>
            <person name="Parisi M.J."/>
            <person name="Parisi M."/>
            <person name="Parts L."/>
            <person name="Pedersen J.S."/>
            <person name="Pesole G."/>
            <person name="Phillippy A.M."/>
            <person name="Ponting C.P."/>
            <person name="Pop M."/>
            <person name="Porcelli D."/>
            <person name="Powell J.R."/>
            <person name="Prohaska S."/>
            <person name="Pruitt K."/>
            <person name="Puig M."/>
            <person name="Quesneville H."/>
            <person name="Ram K.R."/>
            <person name="Rand D."/>
            <person name="Rasmussen M.D."/>
            <person name="Reed L.K."/>
            <person name="Reenan R."/>
            <person name="Reily A."/>
            <person name="Remington K.A."/>
            <person name="Rieger T.T."/>
            <person name="Ritchie M.G."/>
            <person name="Robin C."/>
            <person name="Rogers Y.H."/>
            <person name="Rohde C."/>
            <person name="Rozas J."/>
            <person name="Rubenfield M.J."/>
            <person name="Ruiz A."/>
            <person name="Russo S."/>
            <person name="Salzberg S.L."/>
            <person name="Sanchez-Gracia A."/>
            <person name="Saranga D.J."/>
            <person name="Sato H."/>
            <person name="Schaeffer S.W."/>
            <person name="Schatz M.C."/>
            <person name="Schlenke T."/>
            <person name="Schwartz R."/>
            <person name="Segarra C."/>
            <person name="Singh R.S."/>
            <person name="Sirot L."/>
            <person name="Sirota M."/>
            <person name="Sisneros N.B."/>
            <person name="Smith C.D."/>
            <person name="Smith T.F."/>
            <person name="Spieth J."/>
            <person name="Stage D.E."/>
            <person name="Stark A."/>
            <person name="Stephan W."/>
            <person name="Strausberg R.L."/>
            <person name="Strempel S."/>
            <person name="Sturgill D."/>
            <person name="Sutton G."/>
            <person name="Sutton G.G."/>
            <person name="Tao W."/>
            <person name="Teichmann S."/>
            <person name="Tobari Y.N."/>
            <person name="Tomimura Y."/>
            <person name="Tsolas J.M."/>
            <person name="Valente V.L."/>
            <person name="Venter E."/>
            <person name="Venter J.C."/>
            <person name="Vicario S."/>
            <person name="Vieira F.G."/>
            <person name="Vilella A.J."/>
            <person name="Villasante A."/>
            <person name="Walenz B."/>
            <person name="Wang J."/>
            <person name="Wasserman M."/>
            <person name="Watts T."/>
            <person name="Wilson D."/>
            <person name="Wilson R.K."/>
            <person name="Wing R.A."/>
            <person name="Wolfner M.F."/>
            <person name="Wong A."/>
            <person name="Wong G.K."/>
            <person name="Wu C.I."/>
            <person name="Wu G."/>
            <person name="Yamamoto D."/>
            <person name="Yang H.P."/>
            <person name="Yang S.P."/>
            <person name="Yorke J.A."/>
            <person name="Yoshida K."/>
            <person name="Zdobnov E."/>
            <person name="Zhang P."/>
            <person name="Zhang Y."/>
            <person name="Zimin A.V."/>
            <person name="Baldwin J."/>
            <person name="Abdouelleil A."/>
            <person name="Abdulkadir J."/>
            <person name="Abebe A."/>
            <person name="Abera B."/>
            <person name="Abreu J."/>
            <person name="Acer S.C."/>
            <person name="Aftuck L."/>
            <person name="Alexander A."/>
            <person name="An P."/>
            <person name="Anderson E."/>
            <person name="Anderson S."/>
            <person name="Arachi H."/>
            <person name="Azer M."/>
            <person name="Bachantsang P."/>
            <person name="Barry A."/>
            <person name="Bayul T."/>
            <person name="Berlin A."/>
            <person name="Bessette D."/>
            <person name="Bloom T."/>
            <person name="Blye J."/>
            <person name="Boguslavskiy L."/>
            <person name="Bonnet C."/>
            <person name="Boukhgalter B."/>
            <person name="Bourzgui I."/>
            <person name="Brown A."/>
            <person name="Cahill P."/>
            <person name="Channer S."/>
            <person name="Cheshatsang Y."/>
            <person name="Chuda L."/>
            <person name="Citroen M."/>
            <person name="Collymore A."/>
            <person name="Cooke P."/>
            <person name="Costello M."/>
            <person name="D'Aco K."/>
            <person name="Daza R."/>
            <person name="De Haan G."/>
            <person name="DeGray S."/>
            <person name="DeMaso C."/>
            <person name="Dhargay N."/>
            <person name="Dooley K."/>
            <person name="Dooley E."/>
            <person name="Doricent M."/>
            <person name="Dorje P."/>
            <person name="Dorjee K."/>
            <person name="Dupes A."/>
            <person name="Elong R."/>
            <person name="Falk J."/>
            <person name="Farina A."/>
            <person name="Faro S."/>
            <person name="Ferguson D."/>
            <person name="Fisher S."/>
            <person name="Foley C.D."/>
            <person name="Franke A."/>
            <person name="Friedrich D."/>
            <person name="Gadbois L."/>
            <person name="Gearin G."/>
            <person name="Gearin C.R."/>
            <person name="Giannoukos G."/>
            <person name="Goode T."/>
            <person name="Graham J."/>
            <person name="Grandbois E."/>
            <person name="Grewal S."/>
            <person name="Gyaltsen K."/>
            <person name="Hafez N."/>
            <person name="Hagos B."/>
            <person name="Hall J."/>
            <person name="Henson C."/>
            <person name="Hollinger A."/>
            <person name="Honan T."/>
            <person name="Huard M.D."/>
            <person name="Hughes L."/>
            <person name="Hurhula B."/>
            <person name="Husby M.E."/>
            <person name="Kamat A."/>
            <person name="Kanga B."/>
            <person name="Kashin S."/>
            <person name="Khazanovich D."/>
            <person name="Kisner P."/>
            <person name="Lance K."/>
            <person name="Lara M."/>
            <person name="Lee W."/>
            <person name="Lennon N."/>
            <person name="Letendre F."/>
            <person name="LeVine R."/>
            <person name="Lipovsky A."/>
            <person name="Liu X."/>
            <person name="Liu J."/>
            <person name="Liu S."/>
            <person name="Lokyitsang T."/>
            <person name="Lokyitsang Y."/>
            <person name="Lubonja R."/>
            <person name="Lui A."/>
            <person name="MacDonald P."/>
            <person name="Magnisalis V."/>
            <person name="Maru K."/>
            <person name="Matthews C."/>
            <person name="McCusker W."/>
            <person name="McDonough S."/>
            <person name="Mehta T."/>
            <person name="Meldrim J."/>
            <person name="Meneus L."/>
            <person name="Mihai O."/>
            <person name="Mihalev A."/>
            <person name="Mihova T."/>
            <person name="Mittelman R."/>
            <person name="Mlenga V."/>
            <person name="Montmayeur A."/>
            <person name="Mulrain L."/>
            <person name="Navidi A."/>
            <person name="Naylor J."/>
            <person name="Negash T."/>
            <person name="Nguyen T."/>
            <person name="Nguyen N."/>
            <person name="Nicol R."/>
            <person name="Norbu C."/>
            <person name="Norbu N."/>
            <person name="Novod N."/>
            <person name="O'Neill B."/>
            <person name="Osman S."/>
            <person name="Markiewicz E."/>
            <person name="Oyono O.L."/>
            <person name="Patti C."/>
            <person name="Phunkhang P."/>
            <person name="Pierre F."/>
            <person name="Priest M."/>
            <person name="Raghuraman S."/>
            <person name="Rege F."/>
            <person name="Reyes R."/>
            <person name="Rise C."/>
            <person name="Rogov P."/>
            <person name="Ross K."/>
            <person name="Ryan E."/>
            <person name="Settipalli S."/>
            <person name="Shea T."/>
            <person name="Sherpa N."/>
            <person name="Shi L."/>
            <person name="Shih D."/>
            <person name="Sparrow T."/>
            <person name="Spaulding J."/>
            <person name="Stalker J."/>
            <person name="Stange-Thomann N."/>
            <person name="Stavropoulos S."/>
            <person name="Stone C."/>
            <person name="Strader C."/>
            <person name="Tesfaye S."/>
            <person name="Thomson T."/>
            <person name="Thoulutsang Y."/>
            <person name="Thoulutsang D."/>
            <person name="Topham K."/>
            <person name="Topping I."/>
            <person name="Tsamla T."/>
            <person name="Vassiliev H."/>
            <person name="Vo A."/>
            <person name="Wangchuk T."/>
            <person name="Wangdi T."/>
            <person name="Weiand M."/>
            <person name="Wilkinson J."/>
            <person name="Wilson A."/>
            <person name="Yadav S."/>
            <person name="Young G."/>
            <person name="Yu Q."/>
            <person name="Zembek L."/>
            <person name="Zhong D."/>
            <person name="Zimmer A."/>
            <person name="Zwirko Z."/>
            <person name="Jaffe D.B."/>
            <person name="Alvarez P."/>
            <person name="Brockman W."/>
            <person name="Butler J."/>
            <person name="Chin C."/>
            <person name="Gnerre S."/>
            <person name="Grabherr M."/>
            <person name="Kleber M."/>
            <person name="Mauceli E."/>
            <person name="MacCallum I."/>
        </authorList>
    </citation>
    <scope>NUCLEOTIDE SEQUENCE [LARGE SCALE GENOMIC DNA]</scope>
    <source>
        <strain evidence="2">Tucson 14024-0371.13</strain>
    </source>
</reference>
<organism evidence="1 2">
    <name type="scientific">Drosophila ananassae</name>
    <name type="common">Fruit fly</name>
    <dbReference type="NCBI Taxonomy" id="7217"/>
    <lineage>
        <taxon>Eukaryota</taxon>
        <taxon>Metazoa</taxon>
        <taxon>Ecdysozoa</taxon>
        <taxon>Arthropoda</taxon>
        <taxon>Hexapoda</taxon>
        <taxon>Insecta</taxon>
        <taxon>Pterygota</taxon>
        <taxon>Neoptera</taxon>
        <taxon>Endopterygota</taxon>
        <taxon>Diptera</taxon>
        <taxon>Brachycera</taxon>
        <taxon>Muscomorpha</taxon>
        <taxon>Ephydroidea</taxon>
        <taxon>Drosophilidae</taxon>
        <taxon>Drosophila</taxon>
        <taxon>Sophophora</taxon>
    </lineage>
</organism>
<proteinExistence type="predicted"/>
<dbReference type="GeneID" id="6506918"/>
<protein>
    <submittedName>
        <fullName evidence="1">Uncharacterized protein</fullName>
    </submittedName>
</protein>
<dbReference type="HOGENOM" id="CLU_074665_0_0_1"/>